<evidence type="ECO:0000313" key="3">
    <source>
        <dbReference type="EnsemblPlants" id="OPUNC02G11610.1"/>
    </source>
</evidence>
<dbReference type="EnsemblPlants" id="OPUNC02G11610.1">
    <property type="protein sequence ID" value="OPUNC02G11610.1"/>
    <property type="gene ID" value="OPUNC02G11610"/>
</dbReference>
<dbReference type="Proteomes" id="UP000026962">
    <property type="component" value="Chromosome 2"/>
</dbReference>
<keyword evidence="4" id="KW-1185">Reference proteome</keyword>
<accession>A0A0E0JYQ3</accession>
<dbReference type="eggNOG" id="KOG1425">
    <property type="taxonomic scope" value="Eukaryota"/>
</dbReference>
<name>A0A0E0JYQ3_ORYPU</name>
<feature type="region of interest" description="Disordered" evidence="1">
    <location>
        <begin position="103"/>
        <end position="133"/>
    </location>
</feature>
<evidence type="ECO:0000256" key="1">
    <source>
        <dbReference type="SAM" id="MobiDB-lite"/>
    </source>
</evidence>
<feature type="compositionally biased region" description="Basic and acidic residues" evidence="1">
    <location>
        <begin position="220"/>
        <end position="249"/>
    </location>
</feature>
<reference evidence="3" key="1">
    <citation type="submission" date="2015-04" db="UniProtKB">
        <authorList>
            <consortium name="EnsemblPlants"/>
        </authorList>
    </citation>
    <scope>IDENTIFICATION</scope>
</reference>
<feature type="compositionally biased region" description="Acidic residues" evidence="1">
    <location>
        <begin position="106"/>
        <end position="132"/>
    </location>
</feature>
<dbReference type="Pfam" id="PF06991">
    <property type="entry name" value="MFAP1"/>
    <property type="match status" value="1"/>
</dbReference>
<evidence type="ECO:0000259" key="2">
    <source>
        <dbReference type="Pfam" id="PF06991"/>
    </source>
</evidence>
<feature type="region of interest" description="Disordered" evidence="1">
    <location>
        <begin position="212"/>
        <end position="250"/>
    </location>
</feature>
<dbReference type="STRING" id="4537.A0A0E0JYQ3"/>
<evidence type="ECO:0000313" key="4">
    <source>
        <dbReference type="Proteomes" id="UP000026962"/>
    </source>
</evidence>
<feature type="compositionally biased region" description="Acidic residues" evidence="1">
    <location>
        <begin position="64"/>
        <end position="75"/>
    </location>
</feature>
<dbReference type="AlphaFoldDB" id="A0A0E0JYQ3"/>
<sequence>MAARGKTGVSRYWPGRAPYWAAAAVEEARLVSALDEKHVEDGLRSPCRRRRVRQAPEIVSAPAVDEDEEEEEEDAWEERRARTRQRVLLLRQHEEQQLLLLHQQDQEEEQDEEEEEEVSESDETSESDDDDERMAVVYMAVPLFVPKSQRDTIRLKEEERQRQRRLELELHKKRLEDRKAQTRQILLQEIIKDELRLAVNTTSDEETINSVDTDDEVDQAEEHESWQRREMARVKRSREESGNDDKSIMEDENPVAYRPKKKIKIKKQMRFLQRYYHKGCFFQEDADDAMQTAGACEIYQRDFSGPTGLDKTDISILPKVMQVKHFGRRGGRKWTHLVNEDTTYGTC</sequence>
<proteinExistence type="predicted"/>
<organism evidence="3">
    <name type="scientific">Oryza punctata</name>
    <name type="common">Red rice</name>
    <dbReference type="NCBI Taxonomy" id="4537"/>
    <lineage>
        <taxon>Eukaryota</taxon>
        <taxon>Viridiplantae</taxon>
        <taxon>Streptophyta</taxon>
        <taxon>Embryophyta</taxon>
        <taxon>Tracheophyta</taxon>
        <taxon>Spermatophyta</taxon>
        <taxon>Magnoliopsida</taxon>
        <taxon>Liliopsida</taxon>
        <taxon>Poales</taxon>
        <taxon>Poaceae</taxon>
        <taxon>BOP clade</taxon>
        <taxon>Oryzoideae</taxon>
        <taxon>Oryzeae</taxon>
        <taxon>Oryzinae</taxon>
        <taxon>Oryza</taxon>
    </lineage>
</organism>
<dbReference type="HOGENOM" id="CLU_023077_0_0_1"/>
<reference evidence="3" key="2">
    <citation type="submission" date="2018-05" db="EMBL/GenBank/DDBJ databases">
        <title>OpunRS2 (Oryza punctata Reference Sequence Version 2).</title>
        <authorList>
            <person name="Zhang J."/>
            <person name="Kudrna D."/>
            <person name="Lee S."/>
            <person name="Talag J."/>
            <person name="Welchert J."/>
            <person name="Wing R.A."/>
        </authorList>
    </citation>
    <scope>NUCLEOTIDE SEQUENCE [LARGE SCALE GENOMIC DNA]</scope>
</reference>
<protein>
    <recommendedName>
        <fullName evidence="2">Micro-fibrillar-associated protein 1 C-terminal domain-containing protein</fullName>
    </recommendedName>
</protein>
<dbReference type="InterPro" id="IPR009730">
    <property type="entry name" value="MFAP1_C"/>
</dbReference>
<feature type="region of interest" description="Disordered" evidence="1">
    <location>
        <begin position="40"/>
        <end position="75"/>
    </location>
</feature>
<dbReference type="PANTHER" id="PTHR15327">
    <property type="entry name" value="MICROFIBRIL-ASSOCIATED PROTEIN"/>
    <property type="match status" value="1"/>
</dbReference>
<feature type="domain" description="Micro-fibrillar-associated protein 1 C-terminal" evidence="2">
    <location>
        <begin position="130"/>
        <end position="342"/>
    </location>
</feature>
<dbReference type="Gramene" id="OPUNC02G11610.1">
    <property type="protein sequence ID" value="OPUNC02G11610.1"/>
    <property type="gene ID" value="OPUNC02G11610"/>
</dbReference>
<dbReference type="InterPro" id="IPR033194">
    <property type="entry name" value="MFAP1"/>
</dbReference>
<dbReference type="OMA" id="TAGACEI"/>